<evidence type="ECO:0000313" key="3">
    <source>
        <dbReference type="Proteomes" id="UP000325307"/>
    </source>
</evidence>
<evidence type="ECO:0000313" key="2">
    <source>
        <dbReference type="EMBL" id="GER23256.1"/>
    </source>
</evidence>
<reference evidence="2 3" key="1">
    <citation type="submission" date="2019-09" db="EMBL/GenBank/DDBJ databases">
        <title>Arthrobacter zafarii sp. nov., a moderately thermotolerant and halotolerant actinobacterium isolated from Cholistan desert soil of Pakistan.</title>
        <authorList>
            <person name="Amin A."/>
            <person name="Ahmed I."/>
            <person name="Khalid N."/>
            <person name="Schumann P."/>
            <person name="Busse H.J."/>
            <person name="Khan I.U."/>
            <person name="Li S."/>
            <person name="Li W.J."/>
        </authorList>
    </citation>
    <scope>NUCLEOTIDE SEQUENCE [LARGE SCALE GENOMIC DNA]</scope>
    <source>
        <strain evidence="2 3">NCCP-1664</strain>
    </source>
</reference>
<dbReference type="OrthoDB" id="4953773at2"/>
<proteinExistence type="predicted"/>
<organism evidence="2 3">
    <name type="scientific">Zafaria cholistanensis</name>
    <dbReference type="NCBI Taxonomy" id="1682741"/>
    <lineage>
        <taxon>Bacteria</taxon>
        <taxon>Bacillati</taxon>
        <taxon>Actinomycetota</taxon>
        <taxon>Actinomycetes</taxon>
        <taxon>Micrococcales</taxon>
        <taxon>Micrococcaceae</taxon>
        <taxon>Zafaria</taxon>
    </lineage>
</organism>
<evidence type="ECO:0000256" key="1">
    <source>
        <dbReference type="SAM" id="MobiDB-lite"/>
    </source>
</evidence>
<comment type="caution">
    <text evidence="2">The sequence shown here is derived from an EMBL/GenBank/DDBJ whole genome shotgun (WGS) entry which is preliminary data.</text>
</comment>
<name>A0A5A7NRR5_9MICC</name>
<dbReference type="EMBL" id="BKDJ01000008">
    <property type="protein sequence ID" value="GER23256.1"/>
    <property type="molecule type" value="Genomic_DNA"/>
</dbReference>
<dbReference type="RefSeq" id="WP_149956862.1">
    <property type="nucleotide sequence ID" value="NZ_BKDJ01000008.1"/>
</dbReference>
<sequence length="132" mass="14116">MNVTPGNEQREHHRIAPTLSWKSKSKALAEAASAAALHLPGVLGAAFTISGPPAELILHVDCRLRANQDPAATMKLIADSVVEDLERAIGIQFLERHLDFRIAESFPHEAPAASALPKERITQGGPQLSVAS</sequence>
<gene>
    <name evidence="2" type="ORF">NCCP1664_17520</name>
</gene>
<accession>A0A5A7NRR5</accession>
<dbReference type="Proteomes" id="UP000325307">
    <property type="component" value="Unassembled WGS sequence"/>
</dbReference>
<feature type="region of interest" description="Disordered" evidence="1">
    <location>
        <begin position="111"/>
        <end position="132"/>
    </location>
</feature>
<keyword evidence="3" id="KW-1185">Reference proteome</keyword>
<protein>
    <submittedName>
        <fullName evidence="2">Uncharacterized protein</fullName>
    </submittedName>
</protein>
<dbReference type="AlphaFoldDB" id="A0A5A7NRR5"/>